<keyword evidence="3" id="KW-1185">Reference proteome</keyword>
<dbReference type="EMBL" id="CP071796">
    <property type="protein sequence ID" value="QTD45767.1"/>
    <property type="molecule type" value="Genomic_DNA"/>
</dbReference>
<evidence type="ECO:0000313" key="2">
    <source>
        <dbReference type="EMBL" id="QTD45767.1"/>
    </source>
</evidence>
<dbReference type="AlphaFoldDB" id="A0A975H692"/>
<sequence length="59" mass="6513">MSGHEAKKLKHHNTLMKKTNGQPPFLQHGPVKFQIPFGLSLSKPEGRLSGNGSNFFVPN</sequence>
<reference evidence="2" key="1">
    <citation type="submission" date="2021-03" db="EMBL/GenBank/DDBJ databases">
        <title>Ottowia sp. 27C isolated from the cloaca of a Giant Asian pond turtle (Heosemys grandis).</title>
        <authorList>
            <person name="Spergser J."/>
            <person name="Busse H.-J."/>
        </authorList>
    </citation>
    <scope>NUCLEOTIDE SEQUENCE</scope>
    <source>
        <strain evidence="2">27C</strain>
    </source>
</reference>
<gene>
    <name evidence="2" type="ORF">J1M35_02275</name>
</gene>
<proteinExistence type="predicted"/>
<evidence type="ECO:0000256" key="1">
    <source>
        <dbReference type="SAM" id="MobiDB-lite"/>
    </source>
</evidence>
<dbReference type="RefSeq" id="WP_208009514.1">
    <property type="nucleotide sequence ID" value="NZ_CP071796.1"/>
</dbReference>
<name>A0A975H692_9BURK</name>
<protein>
    <submittedName>
        <fullName evidence="2">Uncharacterized protein</fullName>
    </submittedName>
</protein>
<organism evidence="2 3">
    <name type="scientific">Ottowia testudinis</name>
    <dbReference type="NCBI Taxonomy" id="2816950"/>
    <lineage>
        <taxon>Bacteria</taxon>
        <taxon>Pseudomonadati</taxon>
        <taxon>Pseudomonadota</taxon>
        <taxon>Betaproteobacteria</taxon>
        <taxon>Burkholderiales</taxon>
        <taxon>Comamonadaceae</taxon>
        <taxon>Ottowia</taxon>
    </lineage>
</organism>
<accession>A0A975H692</accession>
<evidence type="ECO:0000313" key="3">
    <source>
        <dbReference type="Proteomes" id="UP000663903"/>
    </source>
</evidence>
<dbReference type="KEGG" id="otd:J1M35_02275"/>
<dbReference type="Proteomes" id="UP000663903">
    <property type="component" value="Chromosome"/>
</dbReference>
<feature type="region of interest" description="Disordered" evidence="1">
    <location>
        <begin position="1"/>
        <end position="29"/>
    </location>
</feature>